<dbReference type="OrthoDB" id="10004661at2759"/>
<dbReference type="AlphaFoldDB" id="A0A815AEM9"/>
<dbReference type="EMBL" id="CAJOBC010017634">
    <property type="protein sequence ID" value="CAF4033625.1"/>
    <property type="molecule type" value="Genomic_DNA"/>
</dbReference>
<dbReference type="InterPro" id="IPR055378">
    <property type="entry name" value="GH3_C"/>
</dbReference>
<dbReference type="GO" id="GO:0016881">
    <property type="term" value="F:acid-amino acid ligase activity"/>
    <property type="evidence" value="ECO:0007669"/>
    <property type="project" value="TreeGrafter"/>
</dbReference>
<proteinExistence type="predicted"/>
<dbReference type="Pfam" id="PF23571">
    <property type="entry name" value="GH3_M"/>
    <property type="match status" value="1"/>
</dbReference>
<keyword evidence="5" id="KW-1185">Reference proteome</keyword>
<dbReference type="Proteomes" id="UP000663829">
    <property type="component" value="Unassembled WGS sequence"/>
</dbReference>
<dbReference type="PANTHER" id="PTHR31901:SF9">
    <property type="entry name" value="GH3 DOMAIN-CONTAINING PROTEIN"/>
    <property type="match status" value="1"/>
</dbReference>
<dbReference type="InterPro" id="IPR055377">
    <property type="entry name" value="GH3_M"/>
</dbReference>
<feature type="domain" description="GH3 C-terminal" evidence="2">
    <location>
        <begin position="110"/>
        <end position="186"/>
    </location>
</feature>
<evidence type="ECO:0000259" key="2">
    <source>
        <dbReference type="Pfam" id="PF23572"/>
    </source>
</evidence>
<accession>A0A815AEM9</accession>
<dbReference type="Pfam" id="PF23572">
    <property type="entry name" value="GH3_C"/>
    <property type="match status" value="1"/>
</dbReference>
<organism evidence="3 5">
    <name type="scientific">Didymodactylos carnosus</name>
    <dbReference type="NCBI Taxonomy" id="1234261"/>
    <lineage>
        <taxon>Eukaryota</taxon>
        <taxon>Metazoa</taxon>
        <taxon>Spiralia</taxon>
        <taxon>Gnathifera</taxon>
        <taxon>Rotifera</taxon>
        <taxon>Eurotatoria</taxon>
        <taxon>Bdelloidea</taxon>
        <taxon>Philodinida</taxon>
        <taxon>Philodinidae</taxon>
        <taxon>Didymodactylos</taxon>
    </lineage>
</organism>
<reference evidence="3" key="1">
    <citation type="submission" date="2021-02" db="EMBL/GenBank/DDBJ databases">
        <authorList>
            <person name="Nowell W R."/>
        </authorList>
    </citation>
    <scope>NUCLEOTIDE SEQUENCE</scope>
</reference>
<comment type="caution">
    <text evidence="3">The sequence shown here is derived from an EMBL/GenBank/DDBJ whole genome shotgun (WGS) entry which is preliminary data.</text>
</comment>
<evidence type="ECO:0000313" key="4">
    <source>
        <dbReference type="EMBL" id="CAF4033625.1"/>
    </source>
</evidence>
<dbReference type="InterPro" id="IPR004993">
    <property type="entry name" value="GH3"/>
</dbReference>
<dbReference type="GO" id="GO:0005737">
    <property type="term" value="C:cytoplasm"/>
    <property type="evidence" value="ECO:0007669"/>
    <property type="project" value="TreeGrafter"/>
</dbReference>
<sequence length="229" mass="26414">MLSGYHMDLAMSSKSSVVHFLEGKCYEVVFTTYNGLYRYRTDDIIRIVGRYYELPTFELTGRRNQFLRIAGEMVSETMLRRTIDSLLSEESTKLFLSHDDEEKKEECPPQYCAFIDLSKSPACYALGIEVEDDCAESKSEEEMTTYGRKLCDHFDRKLQENDYSYRKCRSEHRISSPTLYLLKEDVLTTGIRNMKLRRGSGGAQKSNQIKSKLNLIVLDAELNSTQVGE</sequence>
<gene>
    <name evidence="3" type="ORF">GPM918_LOCUS26482</name>
    <name evidence="4" type="ORF">SRO942_LOCUS26644</name>
</gene>
<dbReference type="PANTHER" id="PTHR31901">
    <property type="entry name" value="GH3 DOMAIN-CONTAINING PROTEIN"/>
    <property type="match status" value="1"/>
</dbReference>
<evidence type="ECO:0000313" key="3">
    <source>
        <dbReference type="EMBL" id="CAF1258429.1"/>
    </source>
</evidence>
<feature type="domain" description="GH3 middle" evidence="1">
    <location>
        <begin position="21"/>
        <end position="62"/>
    </location>
</feature>
<evidence type="ECO:0000259" key="1">
    <source>
        <dbReference type="Pfam" id="PF23571"/>
    </source>
</evidence>
<dbReference type="Proteomes" id="UP000681722">
    <property type="component" value="Unassembled WGS sequence"/>
</dbReference>
<name>A0A815AEM9_9BILA</name>
<protein>
    <submittedName>
        <fullName evidence="3">Uncharacterized protein</fullName>
    </submittedName>
</protein>
<dbReference type="EMBL" id="CAJNOQ010010688">
    <property type="protein sequence ID" value="CAF1258429.1"/>
    <property type="molecule type" value="Genomic_DNA"/>
</dbReference>
<evidence type="ECO:0000313" key="5">
    <source>
        <dbReference type="Proteomes" id="UP000663829"/>
    </source>
</evidence>